<feature type="region of interest" description="Interaction with histone H4 N-terminus" evidence="11">
    <location>
        <begin position="239"/>
        <end position="241"/>
    </location>
</feature>
<dbReference type="InterPro" id="IPR017380">
    <property type="entry name" value="Hist_AcTrfase_B-typ_cat-su"/>
</dbReference>
<evidence type="ECO:0000256" key="7">
    <source>
        <dbReference type="ARBA" id="ARBA00023315"/>
    </source>
</evidence>
<protein>
    <recommendedName>
        <fullName evidence="4 9">Histone acetyltransferase type B catalytic subunit</fullName>
        <ecNumber evidence="3 9">2.3.1.48</ecNumber>
    </recommendedName>
</protein>
<dbReference type="InterPro" id="IPR037113">
    <property type="entry name" value="Hat1_N_sf"/>
</dbReference>
<keyword evidence="6 9" id="KW-0539">Nucleus</keyword>
<dbReference type="InterPro" id="IPR016181">
    <property type="entry name" value="Acyl_CoA_acyltransferase"/>
</dbReference>
<dbReference type="InParanoid" id="A0A218YWX5"/>
<dbReference type="FunCoup" id="A0A218YWX5">
    <property type="interactions" value="1096"/>
</dbReference>
<comment type="function">
    <text evidence="9">Catalytic component of the histone acetylase B (HAT-B) complex. Has intrinsic substrate specificity that modifies lysine in recognition sequence GXGKXG. Involved in DNA double-strand break repair.</text>
</comment>
<keyword evidence="5 9" id="KW-0808">Transferase</keyword>
<evidence type="ECO:0000313" key="16">
    <source>
        <dbReference type="Proteomes" id="UP000242519"/>
    </source>
</evidence>
<evidence type="ECO:0000256" key="9">
    <source>
        <dbReference type="PIRNR" id="PIRNR038084"/>
    </source>
</evidence>
<dbReference type="InterPro" id="IPR013523">
    <property type="entry name" value="Hist_AcTrfase_HAT1_C"/>
</dbReference>
<dbReference type="GO" id="GO:0042393">
    <property type="term" value="F:histone binding"/>
    <property type="evidence" value="ECO:0007669"/>
    <property type="project" value="InterPro"/>
</dbReference>
<keyword evidence="16" id="KW-1185">Reference proteome</keyword>
<feature type="domain" description="Histone acetyl transferase HAT1 N-terminal" evidence="14">
    <location>
        <begin position="38"/>
        <end position="195"/>
    </location>
</feature>
<dbReference type="Proteomes" id="UP000242519">
    <property type="component" value="Unassembled WGS sequence"/>
</dbReference>
<evidence type="ECO:0000256" key="11">
    <source>
        <dbReference type="PIRSR" id="PIRSR038084-2"/>
    </source>
</evidence>
<evidence type="ECO:0000256" key="12">
    <source>
        <dbReference type="PIRSR" id="PIRSR038084-3"/>
    </source>
</evidence>
<dbReference type="STRING" id="503106.A0A218YWX5"/>
<feature type="region of interest" description="Interaction with histone H4 N-terminus" evidence="11">
    <location>
        <begin position="75"/>
        <end position="77"/>
    </location>
</feature>
<sequence>MTDVNDDCQYYHLTPLLLNQLSSWAQTRIYSAPPPLPWSTESNDALQISLVFPDVGAAKKVHSFHPKMSYSIFGDEERIFGYKGLKIHLRYSASDMRPNILVSYDKKFKAVGETKATDVKELLEPYLPKLAFDKGSVFDKIIHDPISKDWKPPGELWKSIPSENKTIEIWKGNLADMAVKQMLKRIQILVPLFIEGGSIIELEDPDWTLERWTVFFLYQKSASAKDLSPYMFMGYSTVYRYFLLQPSQAKLADFTLPLDCISFSSMPCRSRISQFVVLPPFQGAGYGSRFYNSIFDFYLAEPETIEITVEDPNYAFDDMRDLNDLARLRALSEFQTIKINTTVTPKSQGVVPNDIVDEAALTKVRRSVKIAPRQFLRVVEMHLLSHIPASKRNSVLDPETSSSAPEDASSLHEYELWALWVKKRLWKHNRELLMQMEKPERLEKLDEVLDGVLSDYARLLDTYEAREQKALGVGSKKNAKRPSPGGSEPEAKKVRVEA</sequence>
<dbReference type="GO" id="GO:0005737">
    <property type="term" value="C:cytoplasm"/>
    <property type="evidence" value="ECO:0007669"/>
    <property type="project" value="UniProtKB-SubCell"/>
</dbReference>
<dbReference type="PIRSF" id="PIRSF038084">
    <property type="entry name" value="HAT-B_cat"/>
    <property type="match status" value="1"/>
</dbReference>
<evidence type="ECO:0000256" key="2">
    <source>
        <dbReference type="ARBA" id="ARBA00010543"/>
    </source>
</evidence>
<dbReference type="AlphaFoldDB" id="A0A218YWX5"/>
<dbReference type="GO" id="GO:0031509">
    <property type="term" value="P:subtelomeric heterochromatin formation"/>
    <property type="evidence" value="ECO:0007669"/>
    <property type="project" value="InterPro"/>
</dbReference>
<dbReference type="GO" id="GO:0004402">
    <property type="term" value="F:histone acetyltransferase activity"/>
    <property type="evidence" value="ECO:0007669"/>
    <property type="project" value="UniProtKB-UniRule"/>
</dbReference>
<dbReference type="Gene3D" id="3.40.630.30">
    <property type="match status" value="1"/>
</dbReference>
<evidence type="ECO:0000256" key="6">
    <source>
        <dbReference type="ARBA" id="ARBA00023242"/>
    </source>
</evidence>
<dbReference type="OrthoDB" id="10253098at2759"/>
<evidence type="ECO:0000313" key="15">
    <source>
        <dbReference type="EMBL" id="OWP00301.1"/>
    </source>
</evidence>
<keyword evidence="9" id="KW-0963">Cytoplasm</keyword>
<feature type="region of interest" description="Disordered" evidence="13">
    <location>
        <begin position="470"/>
        <end position="498"/>
    </location>
</feature>
<reference evidence="15 16" key="1">
    <citation type="submission" date="2017-04" db="EMBL/GenBank/DDBJ databases">
        <title>Draft genome sequence of Marssonina coronaria NL1: causal agent of apple blotch.</title>
        <authorList>
            <person name="Cheng Q."/>
        </authorList>
    </citation>
    <scope>NUCLEOTIDE SEQUENCE [LARGE SCALE GENOMIC DNA]</scope>
    <source>
        <strain evidence="15 16">NL1</strain>
    </source>
</reference>
<evidence type="ECO:0000256" key="5">
    <source>
        <dbReference type="ARBA" id="ARBA00022679"/>
    </source>
</evidence>
<dbReference type="PANTHER" id="PTHR12046">
    <property type="entry name" value="HISTONE ACETYLTRANSFERASE TYPE B CATALYTIC SUBUNIT"/>
    <property type="match status" value="1"/>
</dbReference>
<feature type="binding site" evidence="11">
    <location>
        <begin position="282"/>
        <end position="288"/>
    </location>
    <ligand>
        <name>acetyl-CoA</name>
        <dbReference type="ChEBI" id="CHEBI:57288"/>
    </ligand>
</feature>
<dbReference type="Pfam" id="PF21184">
    <property type="entry name" value="HAT1_C_fung"/>
    <property type="match status" value="1"/>
</dbReference>
<dbReference type="Gene3D" id="3.90.360.10">
    <property type="entry name" value="Histone acetyl transferase 1 (HAT1), N-terminal domain"/>
    <property type="match status" value="1"/>
</dbReference>
<proteinExistence type="inferred from homology"/>
<evidence type="ECO:0000256" key="13">
    <source>
        <dbReference type="SAM" id="MobiDB-lite"/>
    </source>
</evidence>
<evidence type="ECO:0000256" key="1">
    <source>
        <dbReference type="ARBA" id="ARBA00004123"/>
    </source>
</evidence>
<comment type="subunit">
    <text evidence="9">Component of the HAT-B complex composed of at least HAT1 and HAT2. The HAT-B complex binds to histone H4 tail.</text>
</comment>
<dbReference type="Gene3D" id="1.10.10.390">
    <property type="match status" value="1"/>
</dbReference>
<accession>A0A218YWX5</accession>
<gene>
    <name evidence="15" type="ORF">B2J93_3712</name>
</gene>
<name>A0A218YWX5_9HELO</name>
<keyword evidence="7 9" id="KW-0012">Acyltransferase</keyword>
<comment type="catalytic activity">
    <reaction evidence="8 9">
        <text>L-lysyl-[protein] + acetyl-CoA = N(6)-acetyl-L-lysyl-[protein] + CoA + H(+)</text>
        <dbReference type="Rhea" id="RHEA:45948"/>
        <dbReference type="Rhea" id="RHEA-COMP:9752"/>
        <dbReference type="Rhea" id="RHEA-COMP:10731"/>
        <dbReference type="ChEBI" id="CHEBI:15378"/>
        <dbReference type="ChEBI" id="CHEBI:29969"/>
        <dbReference type="ChEBI" id="CHEBI:57287"/>
        <dbReference type="ChEBI" id="CHEBI:57288"/>
        <dbReference type="ChEBI" id="CHEBI:61930"/>
        <dbReference type="EC" id="2.3.1.48"/>
    </reaction>
</comment>
<feature type="site" description="Interaction with histone H4 N-terminus" evidence="12">
    <location>
        <position position="207"/>
    </location>
</feature>
<dbReference type="InterPro" id="IPR019467">
    <property type="entry name" value="Hat1_N"/>
</dbReference>
<dbReference type="EMBL" id="MZNU01000330">
    <property type="protein sequence ID" value="OWP00301.1"/>
    <property type="molecule type" value="Genomic_DNA"/>
</dbReference>
<feature type="active site" description="Proton donor/acceptor" evidence="10">
    <location>
        <position position="310"/>
    </location>
</feature>
<feature type="binding site" evidence="11">
    <location>
        <position position="313"/>
    </location>
    <ligand>
        <name>acetyl-CoA</name>
        <dbReference type="ChEBI" id="CHEBI:57288"/>
    </ligand>
</feature>
<comment type="subcellular location">
    <subcellularLocation>
        <location evidence="9">Cytoplasm</location>
    </subcellularLocation>
    <subcellularLocation>
        <location evidence="1 9">Nucleus</location>
    </subcellularLocation>
</comment>
<organism evidence="15 16">
    <name type="scientific">Diplocarpon coronariae</name>
    <dbReference type="NCBI Taxonomy" id="2795749"/>
    <lineage>
        <taxon>Eukaryota</taxon>
        <taxon>Fungi</taxon>
        <taxon>Dikarya</taxon>
        <taxon>Ascomycota</taxon>
        <taxon>Pezizomycotina</taxon>
        <taxon>Leotiomycetes</taxon>
        <taxon>Helotiales</taxon>
        <taxon>Drepanopezizaceae</taxon>
        <taxon>Diplocarpon</taxon>
    </lineage>
</organism>
<evidence type="ECO:0000256" key="3">
    <source>
        <dbReference type="ARBA" id="ARBA00013184"/>
    </source>
</evidence>
<dbReference type="GO" id="GO:0005634">
    <property type="term" value="C:nucleus"/>
    <property type="evidence" value="ECO:0007669"/>
    <property type="project" value="UniProtKB-SubCell"/>
</dbReference>
<dbReference type="EC" id="2.3.1.48" evidence="3 9"/>
<evidence type="ECO:0000256" key="8">
    <source>
        <dbReference type="ARBA" id="ARBA00048017"/>
    </source>
</evidence>
<dbReference type="SUPFAM" id="SSF55729">
    <property type="entry name" value="Acyl-CoA N-acyltransferases (Nat)"/>
    <property type="match status" value="1"/>
</dbReference>
<dbReference type="Pfam" id="PF10394">
    <property type="entry name" value="Hat1_N"/>
    <property type="match status" value="1"/>
</dbReference>
<evidence type="ECO:0000256" key="10">
    <source>
        <dbReference type="PIRSR" id="PIRSR038084-1"/>
    </source>
</evidence>
<feature type="compositionally biased region" description="Basic and acidic residues" evidence="13">
    <location>
        <begin position="489"/>
        <end position="498"/>
    </location>
</feature>
<dbReference type="GO" id="GO:0000781">
    <property type="term" value="C:chromosome, telomeric region"/>
    <property type="evidence" value="ECO:0007669"/>
    <property type="project" value="GOC"/>
</dbReference>
<comment type="similarity">
    <text evidence="2 9">Belongs to the HAT1 family.</text>
</comment>
<evidence type="ECO:0000256" key="4">
    <source>
        <dbReference type="ARBA" id="ARBA00021268"/>
    </source>
</evidence>
<comment type="caution">
    <text evidence="15">The sequence shown here is derived from an EMBL/GenBank/DDBJ whole genome shotgun (WGS) entry which is preliminary data.</text>
</comment>
<evidence type="ECO:0000259" key="14">
    <source>
        <dbReference type="Pfam" id="PF10394"/>
    </source>
</evidence>